<feature type="non-terminal residue" evidence="2">
    <location>
        <position position="1"/>
    </location>
</feature>
<gene>
    <name evidence="2" type="ORF">FWILDA_LOCUS7371</name>
</gene>
<dbReference type="AlphaFoldDB" id="A0A9W4WVV5"/>
<reference evidence="2" key="1">
    <citation type="submission" date="2022-08" db="EMBL/GenBank/DDBJ databases">
        <authorList>
            <person name="Kallberg Y."/>
            <person name="Tangrot J."/>
            <person name="Rosling A."/>
        </authorList>
    </citation>
    <scope>NUCLEOTIDE SEQUENCE</scope>
    <source>
        <strain evidence="2">Wild A</strain>
    </source>
</reference>
<dbReference type="Proteomes" id="UP001153678">
    <property type="component" value="Unassembled WGS sequence"/>
</dbReference>
<evidence type="ECO:0000313" key="3">
    <source>
        <dbReference type="Proteomes" id="UP001153678"/>
    </source>
</evidence>
<organism evidence="2 3">
    <name type="scientific">Funneliformis geosporum</name>
    <dbReference type="NCBI Taxonomy" id="1117311"/>
    <lineage>
        <taxon>Eukaryota</taxon>
        <taxon>Fungi</taxon>
        <taxon>Fungi incertae sedis</taxon>
        <taxon>Mucoromycota</taxon>
        <taxon>Glomeromycotina</taxon>
        <taxon>Glomeromycetes</taxon>
        <taxon>Glomerales</taxon>
        <taxon>Glomeraceae</taxon>
        <taxon>Funneliformis</taxon>
    </lineage>
</organism>
<name>A0A9W4WVV5_9GLOM</name>
<sequence>NINHIDDNVNTSNNTHPNPKYNDFNSLSDNDSNIVDLLINKDSLN</sequence>
<feature type="region of interest" description="Disordered" evidence="1">
    <location>
        <begin position="1"/>
        <end position="27"/>
    </location>
</feature>
<evidence type="ECO:0000313" key="2">
    <source>
        <dbReference type="EMBL" id="CAI2175999.1"/>
    </source>
</evidence>
<dbReference type="EMBL" id="CAMKVN010001439">
    <property type="protein sequence ID" value="CAI2175999.1"/>
    <property type="molecule type" value="Genomic_DNA"/>
</dbReference>
<feature type="compositionally biased region" description="Polar residues" evidence="1">
    <location>
        <begin position="8"/>
        <end position="17"/>
    </location>
</feature>
<comment type="caution">
    <text evidence="2">The sequence shown here is derived from an EMBL/GenBank/DDBJ whole genome shotgun (WGS) entry which is preliminary data.</text>
</comment>
<accession>A0A9W4WVV5</accession>
<proteinExistence type="predicted"/>
<protein>
    <submittedName>
        <fullName evidence="2">10135_t:CDS:1</fullName>
    </submittedName>
</protein>
<keyword evidence="3" id="KW-1185">Reference proteome</keyword>
<evidence type="ECO:0000256" key="1">
    <source>
        <dbReference type="SAM" id="MobiDB-lite"/>
    </source>
</evidence>